<dbReference type="AlphaFoldDB" id="A0A075FMT7"/>
<keyword evidence="4" id="KW-0662">Pyridine nucleotide biosynthesis</keyword>
<feature type="domain" description="Quinolinate phosphoribosyl transferase C-terminal" evidence="7">
    <location>
        <begin position="108"/>
        <end position="191"/>
    </location>
</feature>
<dbReference type="Pfam" id="PF02749">
    <property type="entry name" value="QRPTase_N"/>
    <property type="match status" value="1"/>
</dbReference>
<keyword evidence="5 9" id="KW-0328">Glycosyltransferase</keyword>
<evidence type="ECO:0000259" key="7">
    <source>
        <dbReference type="Pfam" id="PF01729"/>
    </source>
</evidence>
<dbReference type="NCBIfam" id="TIGR00078">
    <property type="entry name" value="nadC"/>
    <property type="match status" value="1"/>
</dbReference>
<dbReference type="GO" id="GO:0034213">
    <property type="term" value="P:quinolinate catabolic process"/>
    <property type="evidence" value="ECO:0007669"/>
    <property type="project" value="TreeGrafter"/>
</dbReference>
<dbReference type="InterPro" id="IPR022412">
    <property type="entry name" value="Quinolinate_PRibosylTrfase_N"/>
</dbReference>
<dbReference type="InterPro" id="IPR036068">
    <property type="entry name" value="Nicotinate_pribotase-like_C"/>
</dbReference>
<dbReference type="UniPathway" id="UPA00253">
    <property type="reaction ID" value="UER00331"/>
</dbReference>
<dbReference type="InterPro" id="IPR004393">
    <property type="entry name" value="NadC"/>
</dbReference>
<dbReference type="SUPFAM" id="SSF54675">
    <property type="entry name" value="Nicotinate/Quinolinate PRTase N-terminal domain-like"/>
    <property type="match status" value="1"/>
</dbReference>
<evidence type="ECO:0000256" key="1">
    <source>
        <dbReference type="ARBA" id="ARBA00004893"/>
    </source>
</evidence>
<feature type="domain" description="Quinolinate phosphoribosyl transferase N-terminal" evidence="8">
    <location>
        <begin position="23"/>
        <end position="106"/>
    </location>
</feature>
<organism evidence="9">
    <name type="scientific">uncultured marine thaumarchaeote AD1000_24_H07</name>
    <dbReference type="NCBI Taxonomy" id="1455902"/>
    <lineage>
        <taxon>Archaea</taxon>
        <taxon>Nitrososphaerota</taxon>
        <taxon>environmental samples</taxon>
    </lineage>
</organism>
<evidence type="ECO:0000256" key="4">
    <source>
        <dbReference type="ARBA" id="ARBA00022642"/>
    </source>
</evidence>
<evidence type="ECO:0000256" key="6">
    <source>
        <dbReference type="ARBA" id="ARBA00022679"/>
    </source>
</evidence>
<dbReference type="EMBL" id="KF900370">
    <property type="protein sequence ID" value="AIE92568.1"/>
    <property type="molecule type" value="Genomic_DNA"/>
</dbReference>
<comment type="pathway">
    <text evidence="1">Cofactor biosynthesis; NAD(+) biosynthesis; nicotinate D-ribonucleotide from quinolinate: step 1/1.</text>
</comment>
<dbReference type="InterPro" id="IPR002638">
    <property type="entry name" value="Quinolinate_PRibosylTrfase_C"/>
</dbReference>
<evidence type="ECO:0000259" key="8">
    <source>
        <dbReference type="Pfam" id="PF02749"/>
    </source>
</evidence>
<protein>
    <recommendedName>
        <fullName evidence="3">nicotinate-nucleotide diphosphorylase (carboxylating)</fullName>
        <ecNumber evidence="3">2.4.2.19</ecNumber>
    </recommendedName>
</protein>
<dbReference type="InterPro" id="IPR037128">
    <property type="entry name" value="Quinolinate_PRibosylTase_N_sf"/>
</dbReference>
<reference evidence="9" key="1">
    <citation type="journal article" date="2014" name="Genome Biol. Evol.">
        <title>Pangenome evidence for extensive interdomain horizontal transfer affecting lineage core and shell genes in uncultured planktonic thaumarchaeota and euryarchaeota.</title>
        <authorList>
            <person name="Deschamps P."/>
            <person name="Zivanovic Y."/>
            <person name="Moreira D."/>
            <person name="Rodriguez-Valera F."/>
            <person name="Lopez-Garcia P."/>
        </authorList>
    </citation>
    <scope>NUCLEOTIDE SEQUENCE</scope>
</reference>
<dbReference type="GO" id="GO:0009435">
    <property type="term" value="P:NAD+ biosynthetic process"/>
    <property type="evidence" value="ECO:0007669"/>
    <property type="project" value="UniProtKB-UniPathway"/>
</dbReference>
<dbReference type="PANTHER" id="PTHR32179:SF3">
    <property type="entry name" value="NICOTINATE-NUCLEOTIDE PYROPHOSPHORYLASE [CARBOXYLATING]"/>
    <property type="match status" value="1"/>
</dbReference>
<dbReference type="PANTHER" id="PTHR32179">
    <property type="entry name" value="NICOTINATE-NUCLEOTIDE PYROPHOSPHORYLASE [CARBOXYLATING]"/>
    <property type="match status" value="1"/>
</dbReference>
<evidence type="ECO:0000256" key="5">
    <source>
        <dbReference type="ARBA" id="ARBA00022676"/>
    </source>
</evidence>
<dbReference type="FunFam" id="3.90.1170.20:FF:000001">
    <property type="entry name" value="Nicotinate-nucleotide diphosphorylase (Carboxylating)"/>
    <property type="match status" value="1"/>
</dbReference>
<dbReference type="Pfam" id="PF01729">
    <property type="entry name" value="QRPTase_C"/>
    <property type="match status" value="1"/>
</dbReference>
<evidence type="ECO:0000313" key="9">
    <source>
        <dbReference type="EMBL" id="AIE92568.1"/>
    </source>
</evidence>
<dbReference type="Gene3D" id="3.20.20.70">
    <property type="entry name" value="Aldolase class I"/>
    <property type="match status" value="1"/>
</dbReference>
<proteinExistence type="inferred from homology"/>
<sequence>MKINSEIMRNIERFIEEDVGYGDITSRALFNDDIKAEARIITNEEGIAVGMNIIKAVFESRNCLTDIMVNEGDPIQKGTTIMEIKGSVNSILEVERVALNILARMSGIATETRKLSEKAKTINKNVRIAATRKTVPGMRIFDKQAVELGGGDTHRLRLDDLILIKDNHLEIIQSIPKAVEIIRKKVSFTKKLKWKYRD</sequence>
<evidence type="ECO:0000256" key="2">
    <source>
        <dbReference type="ARBA" id="ARBA00009400"/>
    </source>
</evidence>
<dbReference type="GO" id="GO:0004514">
    <property type="term" value="F:nicotinate-nucleotide diphosphorylase (carboxylating) activity"/>
    <property type="evidence" value="ECO:0007669"/>
    <property type="project" value="UniProtKB-EC"/>
</dbReference>
<dbReference type="GO" id="GO:0005737">
    <property type="term" value="C:cytoplasm"/>
    <property type="evidence" value="ECO:0007669"/>
    <property type="project" value="TreeGrafter"/>
</dbReference>
<accession>A0A075FMT7</accession>
<keyword evidence="6 9" id="KW-0808">Transferase</keyword>
<dbReference type="InterPro" id="IPR013785">
    <property type="entry name" value="Aldolase_TIM"/>
</dbReference>
<dbReference type="Gene3D" id="3.90.1170.20">
    <property type="entry name" value="Quinolinate phosphoribosyl transferase, N-terminal domain"/>
    <property type="match status" value="1"/>
</dbReference>
<comment type="similarity">
    <text evidence="2">Belongs to the NadC/ModD family.</text>
</comment>
<dbReference type="InterPro" id="IPR027277">
    <property type="entry name" value="NadC/ModD"/>
</dbReference>
<dbReference type="EC" id="2.4.2.19" evidence="3"/>
<name>A0A075FMT7_9ARCH</name>
<gene>
    <name evidence="9" type="primary">QPRT</name>
    <name evidence="9" type="synonym">nadC</name>
</gene>
<evidence type="ECO:0000256" key="3">
    <source>
        <dbReference type="ARBA" id="ARBA00011944"/>
    </source>
</evidence>
<dbReference type="SUPFAM" id="SSF51690">
    <property type="entry name" value="Nicotinate/Quinolinate PRTase C-terminal domain-like"/>
    <property type="match status" value="1"/>
</dbReference>